<feature type="transmembrane region" description="Helical" evidence="7">
    <location>
        <begin position="40"/>
        <end position="57"/>
    </location>
</feature>
<feature type="transmembrane region" description="Helical" evidence="7">
    <location>
        <begin position="271"/>
        <end position="290"/>
    </location>
</feature>
<dbReference type="PANTHER" id="PTHR42920:SF5">
    <property type="entry name" value="EAMA DOMAIN-CONTAINING PROTEIN"/>
    <property type="match status" value="1"/>
</dbReference>
<evidence type="ECO:0000256" key="7">
    <source>
        <dbReference type="SAM" id="Phobius"/>
    </source>
</evidence>
<keyword evidence="10" id="KW-1185">Reference proteome</keyword>
<feature type="transmembrane region" description="Helical" evidence="7">
    <location>
        <begin position="152"/>
        <end position="171"/>
    </location>
</feature>
<feature type="domain" description="EamA" evidence="8">
    <location>
        <begin position="8"/>
        <end position="140"/>
    </location>
</feature>
<dbReference type="InterPro" id="IPR051258">
    <property type="entry name" value="Diverse_Substrate_Transporter"/>
</dbReference>
<organism evidence="9 10">
    <name type="scientific">Aneurinibacillus danicus</name>
    <dbReference type="NCBI Taxonomy" id="267746"/>
    <lineage>
        <taxon>Bacteria</taxon>
        <taxon>Bacillati</taxon>
        <taxon>Bacillota</taxon>
        <taxon>Bacilli</taxon>
        <taxon>Bacillales</taxon>
        <taxon>Paenibacillaceae</taxon>
        <taxon>Aneurinibacillus group</taxon>
        <taxon>Aneurinibacillus</taxon>
    </lineage>
</organism>
<dbReference type="GO" id="GO:0005886">
    <property type="term" value="C:plasma membrane"/>
    <property type="evidence" value="ECO:0007669"/>
    <property type="project" value="UniProtKB-SubCell"/>
</dbReference>
<comment type="subcellular location">
    <subcellularLocation>
        <location evidence="1">Cell membrane</location>
        <topology evidence="1">Multi-pass membrane protein</topology>
    </subcellularLocation>
</comment>
<evidence type="ECO:0000256" key="3">
    <source>
        <dbReference type="ARBA" id="ARBA00022475"/>
    </source>
</evidence>
<feature type="transmembrane region" description="Helical" evidence="7">
    <location>
        <begin position="178"/>
        <end position="199"/>
    </location>
</feature>
<feature type="transmembrane region" description="Helical" evidence="7">
    <location>
        <begin position="246"/>
        <end position="265"/>
    </location>
</feature>
<comment type="similarity">
    <text evidence="2">Belongs to the EamA transporter family.</text>
</comment>
<comment type="caution">
    <text evidence="9">The sequence shown here is derived from an EMBL/GenBank/DDBJ whole genome shotgun (WGS) entry which is preliminary data.</text>
</comment>
<feature type="transmembrane region" description="Helical" evidence="7">
    <location>
        <begin position="215"/>
        <end position="234"/>
    </location>
</feature>
<evidence type="ECO:0000256" key="6">
    <source>
        <dbReference type="ARBA" id="ARBA00023136"/>
    </source>
</evidence>
<dbReference type="OrthoDB" id="9804865at2"/>
<evidence type="ECO:0000313" key="10">
    <source>
        <dbReference type="Proteomes" id="UP000321157"/>
    </source>
</evidence>
<dbReference type="RefSeq" id="WP_146808298.1">
    <property type="nucleotide sequence ID" value="NZ_BJXX01000019.1"/>
</dbReference>
<reference evidence="9 10" key="1">
    <citation type="submission" date="2019-07" db="EMBL/GenBank/DDBJ databases">
        <title>Whole genome shotgun sequence of Aneurinibacillus danicus NBRC 102444.</title>
        <authorList>
            <person name="Hosoyama A."/>
            <person name="Uohara A."/>
            <person name="Ohji S."/>
            <person name="Ichikawa N."/>
        </authorList>
    </citation>
    <scope>NUCLEOTIDE SEQUENCE [LARGE SCALE GENOMIC DNA]</scope>
    <source>
        <strain evidence="9 10">NBRC 102444</strain>
    </source>
</reference>
<keyword evidence="5 7" id="KW-1133">Transmembrane helix</keyword>
<evidence type="ECO:0000256" key="5">
    <source>
        <dbReference type="ARBA" id="ARBA00022989"/>
    </source>
</evidence>
<name>A0A511V258_9BACL</name>
<evidence type="ECO:0000259" key="8">
    <source>
        <dbReference type="Pfam" id="PF00892"/>
    </source>
</evidence>
<keyword evidence="3" id="KW-1003">Cell membrane</keyword>
<dbReference type="InterPro" id="IPR000620">
    <property type="entry name" value="EamA_dom"/>
</dbReference>
<accession>A0A511V258</accession>
<proteinExistence type="inferred from homology"/>
<feature type="transmembrane region" description="Helical" evidence="7">
    <location>
        <begin position="98"/>
        <end position="117"/>
    </location>
</feature>
<dbReference type="AlphaFoldDB" id="A0A511V258"/>
<evidence type="ECO:0000256" key="1">
    <source>
        <dbReference type="ARBA" id="ARBA00004651"/>
    </source>
</evidence>
<dbReference type="Proteomes" id="UP000321157">
    <property type="component" value="Unassembled WGS sequence"/>
</dbReference>
<dbReference type="PANTHER" id="PTHR42920">
    <property type="entry name" value="OS03G0707200 PROTEIN-RELATED"/>
    <property type="match status" value="1"/>
</dbReference>
<evidence type="ECO:0000256" key="2">
    <source>
        <dbReference type="ARBA" id="ARBA00007362"/>
    </source>
</evidence>
<keyword evidence="6 7" id="KW-0472">Membrane</keyword>
<feature type="transmembrane region" description="Helical" evidence="7">
    <location>
        <begin position="69"/>
        <end position="92"/>
    </location>
</feature>
<sequence>MRKSMIADGILLLVALVWGATFVVVQNAIATLPPLTFNGVRFLLASVFLLLFLLLFYRPQLHKMNGKLVIAGMILGIWLFCGYAFQTIGLLYTSSSKAGFITGLSVVLVPVFALLILKQRPKPPAVIGVMLATVGLYLLTLGDTINVNEGDVLVFLCAISFALQIIFTGRYAPQFPSLALAFVQILTVAVLSGGAAFFFEDWQTTLTWKTLATPTVYWALLITAVPATALAFLAQTECQRFTTATRVALIFAMEPVFAAATAYLFNEEILGGRALIGCLFIFIGMILAELQPEQVMSWVKKRKTSF</sequence>
<dbReference type="SUPFAM" id="SSF103481">
    <property type="entry name" value="Multidrug resistance efflux transporter EmrE"/>
    <property type="match status" value="2"/>
</dbReference>
<dbReference type="InterPro" id="IPR037185">
    <property type="entry name" value="EmrE-like"/>
</dbReference>
<feature type="transmembrane region" description="Helical" evidence="7">
    <location>
        <begin position="124"/>
        <end position="140"/>
    </location>
</feature>
<evidence type="ECO:0000256" key="4">
    <source>
        <dbReference type="ARBA" id="ARBA00022692"/>
    </source>
</evidence>
<gene>
    <name evidence="9" type="ORF">ADA01nite_04570</name>
</gene>
<feature type="domain" description="EamA" evidence="8">
    <location>
        <begin position="150"/>
        <end position="287"/>
    </location>
</feature>
<dbReference type="Pfam" id="PF00892">
    <property type="entry name" value="EamA"/>
    <property type="match status" value="2"/>
</dbReference>
<keyword evidence="4 7" id="KW-0812">Transmembrane</keyword>
<dbReference type="EMBL" id="BJXX01000019">
    <property type="protein sequence ID" value="GEN32997.1"/>
    <property type="molecule type" value="Genomic_DNA"/>
</dbReference>
<evidence type="ECO:0000313" key="9">
    <source>
        <dbReference type="EMBL" id="GEN32997.1"/>
    </source>
</evidence>
<protein>
    <submittedName>
        <fullName evidence="9">Membrane protein</fullName>
    </submittedName>
</protein>